<feature type="compositionally biased region" description="Polar residues" evidence="9">
    <location>
        <begin position="268"/>
        <end position="284"/>
    </location>
</feature>
<dbReference type="Pfam" id="PF00069">
    <property type="entry name" value="Pkinase"/>
    <property type="match status" value="1"/>
</dbReference>
<feature type="domain" description="Protein kinase" evidence="10">
    <location>
        <begin position="436"/>
        <end position="761"/>
    </location>
</feature>
<organism evidence="11">
    <name type="scientific">Phaffia rhodozyma</name>
    <name type="common">Yeast</name>
    <name type="synonym">Xanthophyllomyces dendrorhous</name>
    <dbReference type="NCBI Taxonomy" id="264483"/>
    <lineage>
        <taxon>Eukaryota</taxon>
        <taxon>Fungi</taxon>
        <taxon>Dikarya</taxon>
        <taxon>Basidiomycota</taxon>
        <taxon>Agaricomycotina</taxon>
        <taxon>Tremellomycetes</taxon>
        <taxon>Cystofilobasidiales</taxon>
        <taxon>Mrakiaceae</taxon>
        <taxon>Phaffia</taxon>
    </lineage>
</organism>
<dbReference type="PANTHER" id="PTHR24058:SF103">
    <property type="entry name" value="SERINE_THREONINE-PROTEIN KINASE PRP4 HOMOLOG"/>
    <property type="match status" value="1"/>
</dbReference>
<feature type="region of interest" description="Disordered" evidence="9">
    <location>
        <begin position="1"/>
        <end position="234"/>
    </location>
</feature>
<evidence type="ECO:0000256" key="7">
    <source>
        <dbReference type="ARBA" id="ARBA00023596"/>
    </source>
</evidence>
<feature type="region of interest" description="Disordered" evidence="9">
    <location>
        <begin position="268"/>
        <end position="328"/>
    </location>
</feature>
<proteinExistence type="inferred from homology"/>
<dbReference type="InterPro" id="IPR008271">
    <property type="entry name" value="Ser/Thr_kinase_AS"/>
</dbReference>
<feature type="compositionally biased region" description="Basic and acidic residues" evidence="9">
    <location>
        <begin position="24"/>
        <end position="95"/>
    </location>
</feature>
<dbReference type="EMBL" id="LN483167">
    <property type="protein sequence ID" value="CDZ97335.1"/>
    <property type="molecule type" value="Genomic_DNA"/>
</dbReference>
<evidence type="ECO:0000256" key="6">
    <source>
        <dbReference type="ARBA" id="ARBA00022840"/>
    </source>
</evidence>
<comment type="similarity">
    <text evidence="7">Belongs to the protein kinase superfamily. CMGC Ser/Thr protein kinase family.</text>
</comment>
<dbReference type="PROSITE" id="PS00107">
    <property type="entry name" value="PROTEIN_KINASE_ATP"/>
    <property type="match status" value="1"/>
</dbReference>
<keyword evidence="3" id="KW-0808">Transferase</keyword>
<protein>
    <recommendedName>
        <fullName evidence="1">non-specific serine/threonine protein kinase</fullName>
        <ecNumber evidence="1">2.7.11.1</ecNumber>
    </recommendedName>
</protein>
<dbReference type="EC" id="2.7.11.1" evidence="1"/>
<dbReference type="GO" id="GO:0004674">
    <property type="term" value="F:protein serine/threonine kinase activity"/>
    <property type="evidence" value="ECO:0007669"/>
    <property type="project" value="UniProtKB-KW"/>
</dbReference>
<dbReference type="PROSITE" id="PS50011">
    <property type="entry name" value="PROTEIN_KINASE_DOM"/>
    <property type="match status" value="1"/>
</dbReference>
<feature type="compositionally biased region" description="Polar residues" evidence="9">
    <location>
        <begin position="302"/>
        <end position="313"/>
    </location>
</feature>
<evidence type="ECO:0000313" key="11">
    <source>
        <dbReference type="EMBL" id="CDZ97335.1"/>
    </source>
</evidence>
<dbReference type="AlphaFoldDB" id="A0A0F7SG22"/>
<dbReference type="FunFam" id="1.10.510.10:FF:000078">
    <property type="entry name" value="Serine/threonine-protein kinase PRP4 homolog"/>
    <property type="match status" value="1"/>
</dbReference>
<dbReference type="CDD" id="cd14135">
    <property type="entry name" value="STKc_PRP4"/>
    <property type="match status" value="1"/>
</dbReference>
<dbReference type="Gene3D" id="3.30.200.20">
    <property type="entry name" value="Phosphorylase Kinase, domain 1"/>
    <property type="match status" value="1"/>
</dbReference>
<dbReference type="Gene3D" id="1.10.510.10">
    <property type="entry name" value="Transferase(Phosphotransferase) domain 1"/>
    <property type="match status" value="1"/>
</dbReference>
<feature type="compositionally biased region" description="Pro residues" evidence="9">
    <location>
        <begin position="198"/>
        <end position="208"/>
    </location>
</feature>
<evidence type="ECO:0000259" key="10">
    <source>
        <dbReference type="PROSITE" id="PS50011"/>
    </source>
</evidence>
<evidence type="ECO:0000256" key="5">
    <source>
        <dbReference type="ARBA" id="ARBA00022777"/>
    </source>
</evidence>
<keyword evidence="6 8" id="KW-0067">ATP-binding</keyword>
<dbReference type="PANTHER" id="PTHR24058">
    <property type="entry name" value="DUAL SPECIFICITY PROTEIN KINASE"/>
    <property type="match status" value="1"/>
</dbReference>
<feature type="binding site" evidence="8">
    <location>
        <position position="471"/>
    </location>
    <ligand>
        <name>ATP</name>
        <dbReference type="ChEBI" id="CHEBI:30616"/>
    </ligand>
</feature>
<dbReference type="InterPro" id="IPR000719">
    <property type="entry name" value="Prot_kinase_dom"/>
</dbReference>
<feature type="compositionally biased region" description="Low complexity" evidence="9">
    <location>
        <begin position="166"/>
        <end position="197"/>
    </location>
</feature>
<evidence type="ECO:0000256" key="8">
    <source>
        <dbReference type="PROSITE-ProRule" id="PRU10141"/>
    </source>
</evidence>
<evidence type="ECO:0000256" key="3">
    <source>
        <dbReference type="ARBA" id="ARBA00022679"/>
    </source>
</evidence>
<dbReference type="InterPro" id="IPR044092">
    <property type="entry name" value="STKc_PRP4"/>
</dbReference>
<keyword evidence="2" id="KW-0723">Serine/threonine-protein kinase</keyword>
<dbReference type="SUPFAM" id="SSF56112">
    <property type="entry name" value="Protein kinase-like (PK-like)"/>
    <property type="match status" value="1"/>
</dbReference>
<name>A0A0F7SG22_PHARH</name>
<dbReference type="InterPro" id="IPR011009">
    <property type="entry name" value="Kinase-like_dom_sf"/>
</dbReference>
<dbReference type="InterPro" id="IPR050494">
    <property type="entry name" value="Ser_Thr_dual-spec_kinase"/>
</dbReference>
<evidence type="ECO:0000256" key="1">
    <source>
        <dbReference type="ARBA" id="ARBA00012513"/>
    </source>
</evidence>
<feature type="region of interest" description="Disordered" evidence="9">
    <location>
        <begin position="355"/>
        <end position="378"/>
    </location>
</feature>
<accession>A0A0F7SG22</accession>
<dbReference type="SMART" id="SM00220">
    <property type="entry name" value="S_TKc"/>
    <property type="match status" value="1"/>
</dbReference>
<keyword evidence="5 11" id="KW-0418">Kinase</keyword>
<dbReference type="InterPro" id="IPR017441">
    <property type="entry name" value="Protein_kinase_ATP_BS"/>
</dbReference>
<keyword evidence="4 8" id="KW-0547">Nucleotide-binding</keyword>
<evidence type="ECO:0000256" key="4">
    <source>
        <dbReference type="ARBA" id="ARBA00022741"/>
    </source>
</evidence>
<evidence type="ECO:0000256" key="9">
    <source>
        <dbReference type="SAM" id="MobiDB-lite"/>
    </source>
</evidence>
<dbReference type="GO" id="GO:0005524">
    <property type="term" value="F:ATP binding"/>
    <property type="evidence" value="ECO:0007669"/>
    <property type="project" value="UniProtKB-UniRule"/>
</dbReference>
<sequence length="763" mass="85250">MSYSASGYSRPRELDNQVQGLPYGDDKPSASISVRKDKPRDWRDAFLEEPEIKDGRDRNRERDNRKPTREDSFKRDRAGISGRSDGKYDRPPKGDETEEGEIPERPSSRRRTRSPTPPRSRPYGDQPASRGGYDQTYRGRGGRGGAGSGGYPGNSRGGYHNARGGHNQYQQQQPSNSQYSSQRSASSSARHNSTSTPPSAPKAPSPPPKKAEEIIEEIPDIVELNPEEALAERRRKRQEIMARFSETPNATPPPVAVTPALKSVMIESTSNASTPGGVTPSTPFDLSFSLEKDASSEAIPHSSANGTFQSTPSAEEEISAADYDPSADRRAEDIRRLQNETAAKEARNMITEAERTAQEAAQKEIDEVGASPDEDSDDDMFSGVIKPKEVVKKTQLEVPVITSILPSSAATLSDNWDDADGYYRIIPGEVIDDGRYHVFTTLGKGMFSAVVRARVVKPGPGEQVGKEVAIKIVRSQESMFKAGLKEIQILNKLRDADMEDKKHIIRLERTFEHRGHLCMVFENLSMNLRDVIKRFGKDVGLNMRAVKAYAHQMFLALSLLKKCSIMHADIKPDNILVTENKSLLKICDLGSASDESENEVTPYLVSRFYRAPEIILGLPYDCSLDIWSIGCTLFELYTGKILFPGRTNNQMLHHMMELKGKFNVRAIKKSQFRDMHFDENMNFISVEVDKITGQNVTKILPFTKPSRDLRARLLPSTAAQQKMKDDELKNLLSFIDLLDKCLTLDSSKRITPREALQHPFLRS</sequence>
<dbReference type="GO" id="GO:0045292">
    <property type="term" value="P:mRNA cis splicing, via spliceosome"/>
    <property type="evidence" value="ECO:0007669"/>
    <property type="project" value="InterPro"/>
</dbReference>
<reference evidence="11" key="1">
    <citation type="submission" date="2014-08" db="EMBL/GenBank/DDBJ databases">
        <authorList>
            <person name="Sharma Rahul"/>
            <person name="Thines Marco"/>
        </authorList>
    </citation>
    <scope>NUCLEOTIDE SEQUENCE</scope>
</reference>
<feature type="compositionally biased region" description="Gly residues" evidence="9">
    <location>
        <begin position="142"/>
        <end position="156"/>
    </location>
</feature>
<dbReference type="PROSITE" id="PS00108">
    <property type="entry name" value="PROTEIN_KINASE_ST"/>
    <property type="match status" value="1"/>
</dbReference>
<feature type="compositionally biased region" description="Basic and acidic residues" evidence="9">
    <location>
        <begin position="355"/>
        <end position="366"/>
    </location>
</feature>
<evidence type="ECO:0000256" key="2">
    <source>
        <dbReference type="ARBA" id="ARBA00022527"/>
    </source>
</evidence>